<name>C0B5Y0_9FIRM</name>
<sequence>MNDFEEFNVTPELTLDPFQEEKKETPQIYQETEPETPEIVLTPEEKNMVSAFAEKIDLANSNMILQYGAGTQKKIADFSEKALENVKTKDLGEVGTLLSDVVTELKGFDEEEEKGFLGIFKKRRKQDPGNESQICKSRNQCKQYCQSTGISRSAAYERHCASGQDV</sequence>
<proteinExistence type="predicted"/>
<protein>
    <recommendedName>
        <fullName evidence="4">Toxic anion resistance protein TelA</fullName>
    </recommendedName>
</protein>
<comment type="caution">
    <text evidence="2">The sequence shown here is derived from an EMBL/GenBank/DDBJ whole genome shotgun (WGS) entry which is preliminary data.</text>
</comment>
<gene>
    <name evidence="2" type="ORF">COPCOM_00551</name>
</gene>
<evidence type="ECO:0000313" key="2">
    <source>
        <dbReference type="EMBL" id="EEG91114.1"/>
    </source>
</evidence>
<evidence type="ECO:0000313" key="3">
    <source>
        <dbReference type="Proteomes" id="UP000003793"/>
    </source>
</evidence>
<dbReference type="InterPro" id="IPR008863">
    <property type="entry name" value="Toxic_anion-R_TelA"/>
</dbReference>
<evidence type="ECO:0008006" key="4">
    <source>
        <dbReference type="Google" id="ProtNLM"/>
    </source>
</evidence>
<feature type="region of interest" description="Disordered" evidence="1">
    <location>
        <begin position="1"/>
        <end position="36"/>
    </location>
</feature>
<evidence type="ECO:0000256" key="1">
    <source>
        <dbReference type="SAM" id="MobiDB-lite"/>
    </source>
</evidence>
<organism evidence="2 3">
    <name type="scientific">Coprococcus comes ATCC 27758</name>
    <dbReference type="NCBI Taxonomy" id="470146"/>
    <lineage>
        <taxon>Bacteria</taxon>
        <taxon>Bacillati</taxon>
        <taxon>Bacillota</taxon>
        <taxon>Clostridia</taxon>
        <taxon>Lachnospirales</taxon>
        <taxon>Lachnospiraceae</taxon>
        <taxon>Coprococcus</taxon>
    </lineage>
</organism>
<dbReference type="AlphaFoldDB" id="C0B5Y0"/>
<dbReference type="Pfam" id="PF05816">
    <property type="entry name" value="TelA"/>
    <property type="match status" value="1"/>
</dbReference>
<accession>C0B5Y0</accession>
<reference evidence="2 3" key="1">
    <citation type="submission" date="2009-02" db="EMBL/GenBank/DDBJ databases">
        <authorList>
            <person name="Fulton L."/>
            <person name="Clifton S."/>
            <person name="Fulton B."/>
            <person name="Xu J."/>
            <person name="Minx P."/>
            <person name="Pepin K.H."/>
            <person name="Johnson M."/>
            <person name="Bhonagiri V."/>
            <person name="Nash W.E."/>
            <person name="Mardis E.R."/>
            <person name="Wilson R.K."/>
        </authorList>
    </citation>
    <scope>NUCLEOTIDE SEQUENCE [LARGE SCALE GENOMIC DNA]</scope>
    <source>
        <strain evidence="2 3">ATCC 27758</strain>
    </source>
</reference>
<reference evidence="2 3" key="2">
    <citation type="submission" date="2009-03" db="EMBL/GenBank/DDBJ databases">
        <title>Draft genome sequence of Coprococcus comes (ATCC 27758).</title>
        <authorList>
            <person name="Sudarsanam P."/>
            <person name="Ley R."/>
            <person name="Guruge J."/>
            <person name="Turnbaugh P.J."/>
            <person name="Mahowald M."/>
            <person name="Liep D."/>
            <person name="Gordon J."/>
        </authorList>
    </citation>
    <scope>NUCLEOTIDE SEQUENCE [LARGE SCALE GENOMIC DNA]</scope>
    <source>
        <strain evidence="2 3">ATCC 27758</strain>
    </source>
</reference>
<dbReference type="HOGENOM" id="CLU_136078_0_0_9"/>
<dbReference type="EMBL" id="ABVR01000034">
    <property type="protein sequence ID" value="EEG91114.1"/>
    <property type="molecule type" value="Genomic_DNA"/>
</dbReference>
<dbReference type="Proteomes" id="UP000003793">
    <property type="component" value="Unassembled WGS sequence"/>
</dbReference>